<organism evidence="1 2">
    <name type="scientific">Taxus chinensis</name>
    <name type="common">Chinese yew</name>
    <name type="synonym">Taxus wallichiana var. chinensis</name>
    <dbReference type="NCBI Taxonomy" id="29808"/>
    <lineage>
        <taxon>Eukaryota</taxon>
        <taxon>Viridiplantae</taxon>
        <taxon>Streptophyta</taxon>
        <taxon>Embryophyta</taxon>
        <taxon>Tracheophyta</taxon>
        <taxon>Spermatophyta</taxon>
        <taxon>Pinopsida</taxon>
        <taxon>Pinidae</taxon>
        <taxon>Conifers II</taxon>
        <taxon>Cupressales</taxon>
        <taxon>Taxaceae</taxon>
        <taxon>Taxus</taxon>
    </lineage>
</organism>
<gene>
    <name evidence="1" type="ORF">KI387_013751</name>
</gene>
<dbReference type="EMBL" id="JAHRHJ020000009">
    <property type="protein sequence ID" value="KAH9302168.1"/>
    <property type="molecule type" value="Genomic_DNA"/>
</dbReference>
<proteinExistence type="predicted"/>
<protein>
    <submittedName>
        <fullName evidence="1">Uncharacterized protein</fullName>
    </submittedName>
</protein>
<dbReference type="InterPro" id="IPR043376">
    <property type="entry name" value="NPG1-like"/>
</dbReference>
<keyword evidence="2" id="KW-1185">Reference proteome</keyword>
<evidence type="ECO:0000313" key="1">
    <source>
        <dbReference type="EMBL" id="KAH9302168.1"/>
    </source>
</evidence>
<feature type="non-terminal residue" evidence="1">
    <location>
        <position position="1"/>
    </location>
</feature>
<comment type="caution">
    <text evidence="1">The sequence shown here is derived from an EMBL/GenBank/DDBJ whole genome shotgun (WGS) entry which is preliminary data.</text>
</comment>
<reference evidence="1 2" key="1">
    <citation type="journal article" date="2021" name="Nat. Plants">
        <title>The Taxus genome provides insights into paclitaxel biosynthesis.</title>
        <authorList>
            <person name="Xiong X."/>
            <person name="Gou J."/>
            <person name="Liao Q."/>
            <person name="Li Y."/>
            <person name="Zhou Q."/>
            <person name="Bi G."/>
            <person name="Li C."/>
            <person name="Du R."/>
            <person name="Wang X."/>
            <person name="Sun T."/>
            <person name="Guo L."/>
            <person name="Liang H."/>
            <person name="Lu P."/>
            <person name="Wu Y."/>
            <person name="Zhang Z."/>
            <person name="Ro D.K."/>
            <person name="Shang Y."/>
            <person name="Huang S."/>
            <person name="Yan J."/>
        </authorList>
    </citation>
    <scope>NUCLEOTIDE SEQUENCE [LARGE SCALE GENOMIC DNA]</scope>
    <source>
        <strain evidence="1">Ta-2019</strain>
    </source>
</reference>
<feature type="non-terminal residue" evidence="1">
    <location>
        <position position="76"/>
    </location>
</feature>
<name>A0AA38FGV9_TAXCH</name>
<accession>A0AA38FGV9</accession>
<evidence type="ECO:0000313" key="2">
    <source>
        <dbReference type="Proteomes" id="UP000824469"/>
    </source>
</evidence>
<dbReference type="PANTHER" id="PTHR44102">
    <property type="entry name" value="PROTEIN NPG1"/>
    <property type="match status" value="1"/>
</dbReference>
<dbReference type="Proteomes" id="UP000824469">
    <property type="component" value="Unassembled WGS sequence"/>
</dbReference>
<dbReference type="PANTHER" id="PTHR44102:SF5">
    <property type="entry name" value="PROTEIN NPG1"/>
    <property type="match status" value="1"/>
</dbReference>
<dbReference type="AlphaFoldDB" id="A0AA38FGV9"/>
<sequence length="76" mass="8693">EARALLGQLEYQRGNIEEALYVFEGIDVSSIIRKMRSTYICGGSYSSLPSQNLLVSFYRFGHRFAGHHALVLYYDN</sequence>